<sequence length="114" mass="12249">MLPETVKKLLSLSVKGMSNAQILGRIRHAGLPISPDEIMHSLVELQRNGEVILTEGRRWVLYRGANDHATATVGNTLGRSGGAVGGDVVRAIPRRHSAARLQGGPQSPIIQQQN</sequence>
<comment type="caution">
    <text evidence="1">The sequence shown here is derived from an EMBL/GenBank/DDBJ whole genome shotgun (WGS) entry which is preliminary data.</text>
</comment>
<accession>A0ABT4KA39</accession>
<evidence type="ECO:0000313" key="1">
    <source>
        <dbReference type="EMBL" id="MCZ4088751.1"/>
    </source>
</evidence>
<name>A0ABT4KA39_9HYPH</name>
<dbReference type="Proteomes" id="UP001079430">
    <property type="component" value="Unassembled WGS sequence"/>
</dbReference>
<protein>
    <submittedName>
        <fullName evidence="1">Uncharacterized protein</fullName>
    </submittedName>
</protein>
<organism evidence="1 2">
    <name type="scientific">Sinorhizobium psoraleae</name>
    <dbReference type="NCBI Taxonomy" id="520838"/>
    <lineage>
        <taxon>Bacteria</taxon>
        <taxon>Pseudomonadati</taxon>
        <taxon>Pseudomonadota</taxon>
        <taxon>Alphaproteobacteria</taxon>
        <taxon>Hyphomicrobiales</taxon>
        <taxon>Rhizobiaceae</taxon>
        <taxon>Sinorhizobium/Ensifer group</taxon>
        <taxon>Sinorhizobium</taxon>
    </lineage>
</organism>
<proteinExistence type="predicted"/>
<evidence type="ECO:0000313" key="2">
    <source>
        <dbReference type="Proteomes" id="UP001079430"/>
    </source>
</evidence>
<keyword evidence="2" id="KW-1185">Reference proteome</keyword>
<dbReference type="EMBL" id="JAPVOI010000002">
    <property type="protein sequence ID" value="MCZ4088751.1"/>
    <property type="molecule type" value="Genomic_DNA"/>
</dbReference>
<reference evidence="1" key="1">
    <citation type="submission" date="2022-10" db="EMBL/GenBank/DDBJ databases">
        <title>Whole genome sequencing of three plant growth promoting bacteria isolated from Vachellia tortilis subsp. raddiana in Morocco.</title>
        <authorList>
            <person name="Hnini M."/>
            <person name="Zouagui R."/>
            <person name="Zouagui H."/>
            <person name="Chemao Elfihri M.-W."/>
            <person name="Ibrahimi A."/>
            <person name="Sbabou L."/>
            <person name="Aurag J."/>
        </authorList>
    </citation>
    <scope>NUCLEOTIDE SEQUENCE</scope>
    <source>
        <strain evidence="1">LMR678</strain>
    </source>
</reference>
<gene>
    <name evidence="1" type="ORF">O3W52_01135</name>
</gene>
<dbReference type="RefSeq" id="WP_269274762.1">
    <property type="nucleotide sequence ID" value="NZ_JAPVOI010000002.1"/>
</dbReference>